<comment type="caution">
    <text evidence="1">The sequence shown here is derived from an EMBL/GenBank/DDBJ whole genome shotgun (WGS) entry which is preliminary data.</text>
</comment>
<dbReference type="AlphaFoldDB" id="A0A0R1GMU1"/>
<reference evidence="1 2" key="1">
    <citation type="journal article" date="2015" name="Genome Announc.">
        <title>Expanding the biotechnology potential of lactobacilli through comparative genomics of 213 strains and associated genera.</title>
        <authorList>
            <person name="Sun Z."/>
            <person name="Harris H.M."/>
            <person name="McCann A."/>
            <person name="Guo C."/>
            <person name="Argimon S."/>
            <person name="Zhang W."/>
            <person name="Yang X."/>
            <person name="Jeffery I.B."/>
            <person name="Cooney J.C."/>
            <person name="Kagawa T.F."/>
            <person name="Liu W."/>
            <person name="Song Y."/>
            <person name="Salvetti E."/>
            <person name="Wrobel A."/>
            <person name="Rasinkangas P."/>
            <person name="Parkhill J."/>
            <person name="Rea M.C."/>
            <person name="O'Sullivan O."/>
            <person name="Ritari J."/>
            <person name="Douillard F.P."/>
            <person name="Paul Ross R."/>
            <person name="Yang R."/>
            <person name="Briner A.E."/>
            <person name="Felis G.E."/>
            <person name="de Vos W.M."/>
            <person name="Barrangou R."/>
            <person name="Klaenhammer T.R."/>
            <person name="Caufield P.W."/>
            <person name="Cui Y."/>
            <person name="Zhang H."/>
            <person name="O'Toole P.W."/>
        </authorList>
    </citation>
    <scope>NUCLEOTIDE SEQUENCE [LARGE SCALE GENOMIC DNA]</scope>
    <source>
        <strain evidence="1 2">DSM 20003</strain>
    </source>
</reference>
<dbReference type="Proteomes" id="UP000051461">
    <property type="component" value="Unassembled WGS sequence"/>
</dbReference>
<dbReference type="EMBL" id="AZDA01000079">
    <property type="protein sequence ID" value="KRK35413.1"/>
    <property type="molecule type" value="Genomic_DNA"/>
</dbReference>
<sequence length="143" mass="15863">MVVHGLERAIGAFPFVKQIPPQISLVQLPCPEFLHLGANRPGMTYAEYQALPGYHAYCRQLLQPTIQELVQLQADGVQLLGVLGIEDSPNCDLLKRPGVFMSIFEQLCQDNGLELPKLAVPVTYPENAAAFEQQLQQFLKSSD</sequence>
<keyword evidence="2" id="KW-1185">Reference proteome</keyword>
<gene>
    <name evidence="1" type="ORF">FC07_GL000140</name>
</gene>
<organism evidence="1 2">
    <name type="scientific">Loigolactobacillus bifermentans DSM 20003</name>
    <dbReference type="NCBI Taxonomy" id="1423726"/>
    <lineage>
        <taxon>Bacteria</taxon>
        <taxon>Bacillati</taxon>
        <taxon>Bacillota</taxon>
        <taxon>Bacilli</taxon>
        <taxon>Lactobacillales</taxon>
        <taxon>Lactobacillaceae</taxon>
        <taxon>Loigolactobacillus</taxon>
    </lineage>
</organism>
<protein>
    <submittedName>
        <fullName evidence="1">Uncharacterized protein</fullName>
    </submittedName>
</protein>
<dbReference type="STRING" id="1423726.FC07_GL000140"/>
<dbReference type="PATRIC" id="fig|1423726.3.peg.148"/>
<proteinExistence type="predicted"/>
<name>A0A0R1GMU1_9LACO</name>
<evidence type="ECO:0000313" key="2">
    <source>
        <dbReference type="Proteomes" id="UP000051461"/>
    </source>
</evidence>
<accession>A0A0R1GMU1</accession>
<evidence type="ECO:0000313" key="1">
    <source>
        <dbReference type="EMBL" id="KRK35413.1"/>
    </source>
</evidence>